<geneLocation type="mitochondrion" evidence="10"/>
<dbReference type="PANTHER" id="PTHR11058:SF9">
    <property type="entry name" value="NADH-UBIQUINONE OXIDOREDUCTASE CHAIN 3"/>
    <property type="match status" value="1"/>
</dbReference>
<dbReference type="GO" id="GO:0030964">
    <property type="term" value="C:NADH dehydrogenase complex"/>
    <property type="evidence" value="ECO:0007669"/>
    <property type="project" value="TreeGrafter"/>
</dbReference>
<feature type="transmembrane region" description="Helical" evidence="9">
    <location>
        <begin position="6"/>
        <end position="26"/>
    </location>
</feature>
<reference evidence="10" key="1">
    <citation type="submission" date="2018-02" db="EMBL/GenBank/DDBJ databases">
        <title>Resolving the psyllid tree of life: Phylogenomic analysis of the superfamily Psylloidea (Hemiptera).</title>
        <authorList>
            <person name="Percy D.M."/>
            <person name="Sveinsson S."/>
            <person name="Lemmon A.R."/>
            <person name="Lemmon E.M."/>
            <person name="Ouvrard D."/>
            <person name="Burckhardt D."/>
        </authorList>
    </citation>
    <scope>NUCLEOTIDE SEQUENCE</scope>
    <source>
        <strain evidence="10">DP2.nwbl.00956_circ</strain>
    </source>
</reference>
<keyword evidence="9" id="KW-0679">Respiratory chain</keyword>
<feature type="transmembrane region" description="Helical" evidence="9">
    <location>
        <begin position="55"/>
        <end position="77"/>
    </location>
</feature>
<protein>
    <recommendedName>
        <fullName evidence="3 9">NADH-ubiquinone oxidoreductase chain 3</fullName>
        <ecNumber evidence="9">7.1.1.2</ecNumber>
    </recommendedName>
</protein>
<keyword evidence="9" id="KW-0830">Ubiquinone</keyword>
<dbReference type="InterPro" id="IPR038430">
    <property type="entry name" value="NDAH_ubi_oxred_su3_sf"/>
</dbReference>
<evidence type="ECO:0000256" key="6">
    <source>
        <dbReference type="ARBA" id="ARBA00022989"/>
    </source>
</evidence>
<evidence type="ECO:0000256" key="1">
    <source>
        <dbReference type="ARBA" id="ARBA00004370"/>
    </source>
</evidence>
<comment type="catalytic activity">
    <reaction evidence="8 9">
        <text>a ubiquinone + NADH + 5 H(+)(in) = a ubiquinol + NAD(+) + 4 H(+)(out)</text>
        <dbReference type="Rhea" id="RHEA:29091"/>
        <dbReference type="Rhea" id="RHEA-COMP:9565"/>
        <dbReference type="Rhea" id="RHEA-COMP:9566"/>
        <dbReference type="ChEBI" id="CHEBI:15378"/>
        <dbReference type="ChEBI" id="CHEBI:16389"/>
        <dbReference type="ChEBI" id="CHEBI:17976"/>
        <dbReference type="ChEBI" id="CHEBI:57540"/>
        <dbReference type="ChEBI" id="CHEBI:57945"/>
        <dbReference type="EC" id="7.1.1.2"/>
    </reaction>
</comment>
<dbReference type="GO" id="GO:0031966">
    <property type="term" value="C:mitochondrial membrane"/>
    <property type="evidence" value="ECO:0007669"/>
    <property type="project" value="UniProtKB-SubCell"/>
</dbReference>
<evidence type="ECO:0000256" key="7">
    <source>
        <dbReference type="ARBA" id="ARBA00023136"/>
    </source>
</evidence>
<evidence type="ECO:0000313" key="10">
    <source>
        <dbReference type="EMBL" id="AWU48941.1"/>
    </source>
</evidence>
<evidence type="ECO:0000256" key="2">
    <source>
        <dbReference type="ARBA" id="ARBA00008472"/>
    </source>
</evidence>
<dbReference type="EC" id="7.1.1.2" evidence="9"/>
<evidence type="ECO:0000256" key="5">
    <source>
        <dbReference type="ARBA" id="ARBA00022692"/>
    </source>
</evidence>
<keyword evidence="9" id="KW-0249">Electron transport</keyword>
<comment type="function">
    <text evidence="9">Core subunit of the mitochondrial membrane respiratory chain NADH dehydrogenase (Complex I) which catalyzes electron transfer from NADH through the respiratory chain, using ubiquinone as an electron acceptor. Essential for the catalytic activity of complex I.</text>
</comment>
<feature type="transmembrane region" description="Helical" evidence="9">
    <location>
        <begin position="89"/>
        <end position="108"/>
    </location>
</feature>
<comment type="similarity">
    <text evidence="2 9">Belongs to the complex I subunit 3 family.</text>
</comment>
<keyword evidence="9 10" id="KW-0496">Mitochondrion</keyword>
<gene>
    <name evidence="10" type="primary">nad3</name>
</gene>
<dbReference type="Gene3D" id="1.20.58.1610">
    <property type="entry name" value="NADH:ubiquinone/plastoquinone oxidoreductase, chain 3"/>
    <property type="match status" value="1"/>
</dbReference>
<organism evidence="10">
    <name type="scientific">Homotoma ficus</name>
    <dbReference type="NCBI Taxonomy" id="2218120"/>
    <lineage>
        <taxon>Eukaryota</taxon>
        <taxon>Metazoa</taxon>
        <taxon>Ecdysozoa</taxon>
        <taxon>Arthropoda</taxon>
        <taxon>Hexapoda</taxon>
        <taxon>Insecta</taxon>
        <taxon>Pterygota</taxon>
        <taxon>Neoptera</taxon>
        <taxon>Paraneoptera</taxon>
        <taxon>Hemiptera</taxon>
        <taxon>Sternorrhyncha</taxon>
        <taxon>Psylloidea</taxon>
        <taxon>Carsidaridae</taxon>
        <taxon>Homotominae</taxon>
        <taxon>Homotoma</taxon>
    </lineage>
</organism>
<evidence type="ECO:0000256" key="8">
    <source>
        <dbReference type="ARBA" id="ARBA00049551"/>
    </source>
</evidence>
<dbReference type="PANTHER" id="PTHR11058">
    <property type="entry name" value="NADH-UBIQUINONE OXIDOREDUCTASE CHAIN 3"/>
    <property type="match status" value="1"/>
</dbReference>
<name>A0A344A2F0_9HEMI</name>
<keyword evidence="9" id="KW-0520">NAD</keyword>
<keyword evidence="5 9" id="KW-0812">Transmembrane</keyword>
<keyword evidence="4 9" id="KW-0813">Transport</keyword>
<keyword evidence="7 9" id="KW-0472">Membrane</keyword>
<accession>A0A344A2F0</accession>
<dbReference type="GO" id="GO:0008137">
    <property type="term" value="F:NADH dehydrogenase (ubiquinone) activity"/>
    <property type="evidence" value="ECO:0007669"/>
    <property type="project" value="UniProtKB-UniRule"/>
</dbReference>
<evidence type="ECO:0000256" key="9">
    <source>
        <dbReference type="RuleBase" id="RU003640"/>
    </source>
</evidence>
<sequence length="116" mass="13854">MFLMFNFMMILSLLMMMIMNVIPIINSHKMSDREKMSPFECGFDPMAKSRIPFSIQFFSISMMFLIFDIEIVMIMPLPMTSNMTNYNTWMYLNIFLMIMLILGVILEWKEGSMNWK</sequence>
<evidence type="ECO:0000256" key="3">
    <source>
        <dbReference type="ARBA" id="ARBA00021007"/>
    </source>
</evidence>
<proteinExistence type="inferred from homology"/>
<dbReference type="AlphaFoldDB" id="A0A344A2F0"/>
<dbReference type="InterPro" id="IPR000440">
    <property type="entry name" value="NADH_UbQ/plastoQ_OxRdtase_su3"/>
</dbReference>
<evidence type="ECO:0000256" key="4">
    <source>
        <dbReference type="ARBA" id="ARBA00022448"/>
    </source>
</evidence>
<dbReference type="Pfam" id="PF00507">
    <property type="entry name" value="Oxidored_q4"/>
    <property type="match status" value="1"/>
</dbReference>
<dbReference type="EMBL" id="MG989227">
    <property type="protein sequence ID" value="AWU48941.1"/>
    <property type="molecule type" value="Genomic_DNA"/>
</dbReference>
<keyword evidence="9" id="KW-1278">Translocase</keyword>
<comment type="subcellular location">
    <subcellularLocation>
        <location evidence="1">Membrane</location>
    </subcellularLocation>
    <subcellularLocation>
        <location evidence="9">Mitochondrion membrane</location>
        <topology evidence="9">Multi-pass membrane protein</topology>
    </subcellularLocation>
</comment>
<keyword evidence="6 9" id="KW-1133">Transmembrane helix</keyword>